<sequence>MRSRAFVVAGLVVLTITFAGGRSAPAVPAPAERTTVVVAGDEGPSAPKPVHQGAGAGRAV</sequence>
<keyword evidence="2" id="KW-0732">Signal</keyword>
<reference evidence="3 4" key="1">
    <citation type="journal article" date="2019" name="Int. J. Syst. Evol. Microbiol.">
        <title>The Global Catalogue of Microorganisms (GCM) 10K type strain sequencing project: providing services to taxonomists for standard genome sequencing and annotation.</title>
        <authorList>
            <consortium name="The Broad Institute Genomics Platform"/>
            <consortium name="The Broad Institute Genome Sequencing Center for Infectious Disease"/>
            <person name="Wu L."/>
            <person name="Ma J."/>
        </authorList>
    </citation>
    <scope>NUCLEOTIDE SEQUENCE [LARGE SCALE GENOMIC DNA]</scope>
    <source>
        <strain evidence="3 4">JCM 12393</strain>
    </source>
</reference>
<evidence type="ECO:0000313" key="4">
    <source>
        <dbReference type="Proteomes" id="UP001499863"/>
    </source>
</evidence>
<keyword evidence="4" id="KW-1185">Reference proteome</keyword>
<dbReference type="RefSeq" id="WP_344340806.1">
    <property type="nucleotide sequence ID" value="NZ_BAAAKJ010000299.1"/>
</dbReference>
<feature type="region of interest" description="Disordered" evidence="1">
    <location>
        <begin position="40"/>
        <end position="60"/>
    </location>
</feature>
<comment type="caution">
    <text evidence="3">The sequence shown here is derived from an EMBL/GenBank/DDBJ whole genome shotgun (WGS) entry which is preliminary data.</text>
</comment>
<name>A0ABN1YIE8_9ACTN</name>
<evidence type="ECO:0000256" key="2">
    <source>
        <dbReference type="SAM" id="SignalP"/>
    </source>
</evidence>
<protein>
    <submittedName>
        <fullName evidence="3">Uncharacterized protein</fullName>
    </submittedName>
</protein>
<organism evidence="3 4">
    <name type="scientific">Kitasatospora putterlickiae</name>
    <dbReference type="NCBI Taxonomy" id="221725"/>
    <lineage>
        <taxon>Bacteria</taxon>
        <taxon>Bacillati</taxon>
        <taxon>Actinomycetota</taxon>
        <taxon>Actinomycetes</taxon>
        <taxon>Kitasatosporales</taxon>
        <taxon>Streptomycetaceae</taxon>
        <taxon>Kitasatospora</taxon>
    </lineage>
</organism>
<evidence type="ECO:0000256" key="1">
    <source>
        <dbReference type="SAM" id="MobiDB-lite"/>
    </source>
</evidence>
<feature type="signal peptide" evidence="2">
    <location>
        <begin position="1"/>
        <end position="19"/>
    </location>
</feature>
<gene>
    <name evidence="3" type="ORF">GCM10009639_53070</name>
</gene>
<accession>A0ABN1YIE8</accession>
<proteinExistence type="predicted"/>
<dbReference type="Proteomes" id="UP001499863">
    <property type="component" value="Unassembled WGS sequence"/>
</dbReference>
<feature type="chain" id="PRO_5045666573" evidence="2">
    <location>
        <begin position="20"/>
        <end position="60"/>
    </location>
</feature>
<evidence type="ECO:0000313" key="3">
    <source>
        <dbReference type="EMBL" id="GAA1405791.1"/>
    </source>
</evidence>
<dbReference type="EMBL" id="BAAAKJ010000299">
    <property type="protein sequence ID" value="GAA1405791.1"/>
    <property type="molecule type" value="Genomic_DNA"/>
</dbReference>